<dbReference type="InterPro" id="IPR015163">
    <property type="entry name" value="Cdc6_C"/>
</dbReference>
<feature type="region of interest" description="Disordered" evidence="16">
    <location>
        <begin position="1409"/>
        <end position="1441"/>
    </location>
</feature>
<dbReference type="InterPro" id="IPR051858">
    <property type="entry name" value="WD_repeat_GAD-1"/>
</dbReference>
<dbReference type="GO" id="GO:0003924">
    <property type="term" value="F:GTPase activity"/>
    <property type="evidence" value="ECO:0007669"/>
    <property type="project" value="InterPro"/>
</dbReference>
<feature type="repeat" description="WD" evidence="15">
    <location>
        <begin position="1145"/>
        <end position="1187"/>
    </location>
</feature>
<dbReference type="SMART" id="SM00173">
    <property type="entry name" value="RAS"/>
    <property type="match status" value="1"/>
</dbReference>
<feature type="compositionally biased region" description="Polar residues" evidence="16">
    <location>
        <begin position="928"/>
        <end position="937"/>
    </location>
</feature>
<feature type="region of interest" description="Disordered" evidence="16">
    <location>
        <begin position="907"/>
        <end position="967"/>
    </location>
</feature>
<evidence type="ECO:0000256" key="11">
    <source>
        <dbReference type="ARBA" id="ARBA00023136"/>
    </source>
</evidence>
<dbReference type="FunFam" id="3.40.50.300:FF:000080">
    <property type="entry name" value="Ras-like GTPase Ras1"/>
    <property type="match status" value="1"/>
</dbReference>
<dbReference type="NCBIfam" id="TIGR00231">
    <property type="entry name" value="small_GTP"/>
    <property type="match status" value="1"/>
</dbReference>
<feature type="region of interest" description="Disordered" evidence="16">
    <location>
        <begin position="994"/>
        <end position="1034"/>
    </location>
</feature>
<dbReference type="InterPro" id="IPR036390">
    <property type="entry name" value="WH_DNA-bd_sf"/>
</dbReference>
<dbReference type="GO" id="GO:0006260">
    <property type="term" value="P:DNA replication"/>
    <property type="evidence" value="ECO:0007669"/>
    <property type="project" value="UniProtKB-KW"/>
</dbReference>
<dbReference type="InterPro" id="IPR047088">
    <property type="entry name" value="ORC5_C"/>
</dbReference>
<dbReference type="Pfam" id="PF00071">
    <property type="entry name" value="Ras"/>
    <property type="match status" value="1"/>
</dbReference>
<dbReference type="InterPro" id="IPR027417">
    <property type="entry name" value="P-loop_NTPase"/>
</dbReference>
<dbReference type="SUPFAM" id="SSF50978">
    <property type="entry name" value="WD40 repeat-like"/>
    <property type="match status" value="1"/>
</dbReference>
<evidence type="ECO:0000256" key="9">
    <source>
        <dbReference type="ARBA" id="ARBA00022741"/>
    </source>
</evidence>
<evidence type="ECO:0000256" key="14">
    <source>
        <dbReference type="ARBA" id="ARBA00038343"/>
    </source>
</evidence>
<dbReference type="Pfam" id="PF09079">
    <property type="entry name" value="WHD_Cdc6"/>
    <property type="match status" value="1"/>
</dbReference>
<evidence type="ECO:0000256" key="6">
    <source>
        <dbReference type="ARBA" id="ARBA00022574"/>
    </source>
</evidence>
<evidence type="ECO:0000256" key="5">
    <source>
        <dbReference type="ARBA" id="ARBA00022481"/>
    </source>
</evidence>
<evidence type="ECO:0000313" key="18">
    <source>
        <dbReference type="EMBL" id="KAK7580182.1"/>
    </source>
</evidence>
<dbReference type="Pfam" id="PF13401">
    <property type="entry name" value="AAA_22"/>
    <property type="match status" value="1"/>
</dbReference>
<dbReference type="InterPro" id="IPR001806">
    <property type="entry name" value="Small_GTPase"/>
</dbReference>
<keyword evidence="7" id="KW-0235">DNA replication</keyword>
<dbReference type="EMBL" id="JBBCAQ010000034">
    <property type="protein sequence ID" value="KAK7580182.1"/>
    <property type="molecule type" value="Genomic_DNA"/>
</dbReference>
<keyword evidence="6 15" id="KW-0853">WD repeat</keyword>
<keyword evidence="12" id="KW-0449">Lipoprotein</keyword>
<feature type="region of interest" description="Disordered" evidence="16">
    <location>
        <begin position="1487"/>
        <end position="1518"/>
    </location>
</feature>
<dbReference type="Gene3D" id="1.10.10.10">
    <property type="entry name" value="Winged helix-like DNA-binding domain superfamily/Winged helix DNA-binding domain"/>
    <property type="match status" value="1"/>
</dbReference>
<dbReference type="PANTHER" id="PTHR16017:SF0">
    <property type="entry name" value="WD REPEAT-CONTAINING PROTEIN 70"/>
    <property type="match status" value="1"/>
</dbReference>
<dbReference type="CDD" id="cd00009">
    <property type="entry name" value="AAA"/>
    <property type="match status" value="1"/>
</dbReference>
<keyword evidence="10" id="KW-0342">GTP-binding</keyword>
<comment type="similarity">
    <text evidence="14">Belongs to the WD repeat GAD-1 family.</text>
</comment>
<dbReference type="Gene3D" id="1.10.8.60">
    <property type="match status" value="1"/>
</dbReference>
<gene>
    <name evidence="18" type="ORF">V9T40_000811</name>
</gene>
<dbReference type="SMART" id="SM00174">
    <property type="entry name" value="RHO"/>
    <property type="match status" value="1"/>
</dbReference>
<evidence type="ECO:0000256" key="16">
    <source>
        <dbReference type="SAM" id="MobiDB-lite"/>
    </source>
</evidence>
<dbReference type="InterPro" id="IPR036322">
    <property type="entry name" value="WD40_repeat_dom_sf"/>
</dbReference>
<comment type="caution">
    <text evidence="18">The sequence shown here is derived from an EMBL/GenBank/DDBJ whole genome shotgun (WGS) entry which is preliminary data.</text>
</comment>
<keyword evidence="4" id="KW-1003">Cell membrane</keyword>
<dbReference type="PANTHER" id="PTHR16017">
    <property type="entry name" value="GASTRULATION DEFECTIVE PROTEIN 1-RELATED"/>
    <property type="match status" value="1"/>
</dbReference>
<dbReference type="GO" id="GO:0005525">
    <property type="term" value="F:GTP binding"/>
    <property type="evidence" value="ECO:0007669"/>
    <property type="project" value="UniProtKB-KW"/>
</dbReference>
<dbReference type="Gene3D" id="3.40.50.300">
    <property type="entry name" value="P-loop containing nucleotide triphosphate hydrolases"/>
    <property type="match status" value="2"/>
</dbReference>
<keyword evidence="8" id="KW-0677">Repeat</keyword>
<dbReference type="InterPro" id="IPR005225">
    <property type="entry name" value="Small_GTP-bd"/>
</dbReference>
<evidence type="ECO:0000256" key="13">
    <source>
        <dbReference type="ARBA" id="ARBA00023289"/>
    </source>
</evidence>
<sequence>MDKVQSTDGHYNLRRKRSSIAVKDEEVSSILAALRRNIPKDLPGRETQLEELRETLVTCHEDRTSVSIYICGCPGTGKTITLRTLIALSDISQKFRPVFINCMGLNPPKRIYLEILKNFGVEKKKKPTFDTVSELIAKEKKSVLIILDEIDELGKQDPTVLYSLFGLISTYPCGKVALIGVGNTLNFVNKYLPFLRRKPVTLHFSSYNTQEIIKIIDKRLSKVNAKRLVFSEGAIRLLAAKVESMGGDARMALGLASTSISNILDGVDRYSTDEVCTVGPQNVLSVWDSNFDTVGRFLKMKKSDSTRIIDSLPLHQKLIICSILLVLEKDNRPTTLTFQKIQDMYKKVCQKNQFEIIPPVMFMNSCSSIEDYGIISLKGKEVFSKSYFVTDYDPTIEDSYTKQCVIDDVPAKLDILDTAGQEEFSAMREQYMRSGEGFLLVFAVTDHPSFEEIYKFHRQILRVKDRDEFPMLMVGNKADLEHQRSVSVTEAQQLAQQLRIPYIECSAKVRMNVDQAFYELVRIVLITNSSEIPCELNSIPCPLSEKSLTWMFTPKTMVGILYENQTYKIYSKMLDMDVDLDEKSNYSEEKLPSVNFITLIPYNAPKPDSFVIEGPPSTGKATVLLDILHSKKQSVLLIDCYECYSPALLYSKILDQLFDQLREILLLQKSYCPTDVYRSFLQMFIPWIYNTERNLRDLLRLVDFLYPIYKKPVDEDKLSSSEPQVLYTKIRPYLQKYSDTAGLLLFNKTNLENIDETIDTDERFNKIDLPYYSKYLLIAAYLASYISSKDDRLLFCRRALKKRKKSKVKPRTSNNEVNLLTGPKPFPLNRLLAIYFSIVEKRSNISATLLSQVASLVELKLLVPYGKDENIDEPYYKCVAKPNLVDSVANEHTLRIQVEMISVVNYDDSDDDDLIGPPVPESLKQSEKCTTTESNLSELDENDEIGPPVPKELQQNAEESSDEEDEIGPAVPLQFAQPAFNDSFKIPRAPQIDRAADTENEDEIGPPVPHEFLKPAVPNRNDDSSDESEEEDSYKFPITRNVDFKHGSKAVTALAVDPTGTRFATGSLDYEVRFWDFVGMNSSLQSFRSLYPCGNYPIKALAYSSTGDAVLIISGMSQAKVLDRDGHEKLECVKGDQYISDMARTKGHTAPLTGGCWHPRIREQFLTSSEDSTLRLWHVHSASEHKSIIKCRSKNGLKTTPTACTFNRDGTLIACVCQDGSFQLWDTRKMFVSPCKMIRDAHQNGTDTSCVTFSYACNYLATRGGDDTMKLWDIRKFRDPVHTADNLFSRYASTDCMFSPKDDFLITGVSLDRGEKEGKLIFFDVKTFQRIEELSVIESHVIKTQWHPRLQQIFIGCGNGIVRVYYGEDSAKGAKLCANKRPMKSKQIETSAIQQIITPHALPMFRQDRPKSVRKQMEKDRLDPVKSRRPDLPIKSGQGGRVAATGSTLSSYVIRNLGLSKRVEDDQDPREAILKYAKEAAENPYWVSPAYSKTQPKPIFNTEETDHDDEPSSKKQKT</sequence>
<dbReference type="InterPro" id="IPR003593">
    <property type="entry name" value="AAA+_ATPase"/>
</dbReference>
<protein>
    <recommendedName>
        <fullName evidence="17">AAA+ ATPase domain-containing protein</fullName>
    </recommendedName>
</protein>
<name>A0AAN9Y0T1_9HEMI</name>
<dbReference type="SMART" id="SM00382">
    <property type="entry name" value="AAA"/>
    <property type="match status" value="1"/>
</dbReference>
<evidence type="ECO:0000256" key="3">
    <source>
        <dbReference type="ARBA" id="ARBA00008344"/>
    </source>
</evidence>
<dbReference type="Gene3D" id="2.130.10.10">
    <property type="entry name" value="YVTN repeat-like/Quinoprotein amine dehydrogenase"/>
    <property type="match status" value="1"/>
</dbReference>
<evidence type="ECO:0000259" key="17">
    <source>
        <dbReference type="SMART" id="SM00382"/>
    </source>
</evidence>
<dbReference type="SMART" id="SM00175">
    <property type="entry name" value="RAB"/>
    <property type="match status" value="1"/>
</dbReference>
<proteinExistence type="inferred from homology"/>
<dbReference type="GO" id="GO:0005634">
    <property type="term" value="C:nucleus"/>
    <property type="evidence" value="ECO:0007669"/>
    <property type="project" value="TreeGrafter"/>
</dbReference>
<dbReference type="PROSITE" id="PS51419">
    <property type="entry name" value="RAB"/>
    <property type="match status" value="1"/>
</dbReference>
<evidence type="ECO:0000256" key="2">
    <source>
        <dbReference type="ARBA" id="ARBA00006184"/>
    </source>
</evidence>
<evidence type="ECO:0000256" key="1">
    <source>
        <dbReference type="ARBA" id="ARBA00004193"/>
    </source>
</evidence>
<keyword evidence="5" id="KW-0488">Methylation</keyword>
<comment type="similarity">
    <text evidence="3">Belongs to the small GTPase superfamily. Ras family.</text>
</comment>
<dbReference type="Pfam" id="PF14630">
    <property type="entry name" value="ORC5_C"/>
    <property type="match status" value="1"/>
</dbReference>
<accession>A0AAN9Y0T1</accession>
<keyword evidence="13" id="KW-0636">Prenylation</keyword>
<dbReference type="InterPro" id="IPR036388">
    <property type="entry name" value="WH-like_DNA-bd_sf"/>
</dbReference>
<organism evidence="18 19">
    <name type="scientific">Parthenolecanium corni</name>
    <dbReference type="NCBI Taxonomy" id="536013"/>
    <lineage>
        <taxon>Eukaryota</taxon>
        <taxon>Metazoa</taxon>
        <taxon>Ecdysozoa</taxon>
        <taxon>Arthropoda</taxon>
        <taxon>Hexapoda</taxon>
        <taxon>Insecta</taxon>
        <taxon>Pterygota</taxon>
        <taxon>Neoptera</taxon>
        <taxon>Paraneoptera</taxon>
        <taxon>Hemiptera</taxon>
        <taxon>Sternorrhyncha</taxon>
        <taxon>Coccoidea</taxon>
        <taxon>Coccidae</taxon>
        <taxon>Parthenolecanium</taxon>
    </lineage>
</organism>
<dbReference type="PROSITE" id="PS51420">
    <property type="entry name" value="RHO"/>
    <property type="match status" value="1"/>
</dbReference>
<feature type="compositionally biased region" description="Basic and acidic residues" evidence="16">
    <location>
        <begin position="1409"/>
        <end position="1432"/>
    </location>
</feature>
<feature type="domain" description="AAA+ ATPase" evidence="17">
    <location>
        <begin position="64"/>
        <end position="208"/>
    </location>
</feature>
<keyword evidence="11" id="KW-0472">Membrane</keyword>
<dbReference type="PROSITE" id="PS50082">
    <property type="entry name" value="WD_REPEATS_2"/>
    <property type="match status" value="2"/>
</dbReference>
<dbReference type="GO" id="GO:0005886">
    <property type="term" value="C:plasma membrane"/>
    <property type="evidence" value="ECO:0007669"/>
    <property type="project" value="UniProtKB-SubCell"/>
</dbReference>
<dbReference type="InterPro" id="IPR001680">
    <property type="entry name" value="WD40_rpt"/>
</dbReference>
<dbReference type="Pfam" id="PF00400">
    <property type="entry name" value="WD40"/>
    <property type="match status" value="3"/>
</dbReference>
<evidence type="ECO:0000256" key="7">
    <source>
        <dbReference type="ARBA" id="ARBA00022705"/>
    </source>
</evidence>
<dbReference type="PROSITE" id="PS51421">
    <property type="entry name" value="RAS"/>
    <property type="match status" value="1"/>
</dbReference>
<dbReference type="SUPFAM" id="SSF52540">
    <property type="entry name" value="P-loop containing nucleoside triphosphate hydrolases"/>
    <property type="match status" value="2"/>
</dbReference>
<evidence type="ECO:0000256" key="15">
    <source>
        <dbReference type="PROSITE-ProRule" id="PRU00221"/>
    </source>
</evidence>
<dbReference type="GO" id="GO:0016887">
    <property type="term" value="F:ATP hydrolysis activity"/>
    <property type="evidence" value="ECO:0007669"/>
    <property type="project" value="InterPro"/>
</dbReference>
<keyword evidence="9" id="KW-0547">Nucleotide-binding</keyword>
<dbReference type="InterPro" id="IPR015943">
    <property type="entry name" value="WD40/YVTN_repeat-like_dom_sf"/>
</dbReference>
<dbReference type="SUPFAM" id="SSF46785">
    <property type="entry name" value="Winged helix' DNA-binding domain"/>
    <property type="match status" value="1"/>
</dbReference>
<comment type="subcellular location">
    <subcellularLocation>
        <location evidence="1">Cell membrane</location>
        <topology evidence="1">Lipid-anchor</topology>
    </subcellularLocation>
</comment>
<evidence type="ECO:0000256" key="8">
    <source>
        <dbReference type="ARBA" id="ARBA00022737"/>
    </source>
</evidence>
<dbReference type="Proteomes" id="UP001367676">
    <property type="component" value="Unassembled WGS sequence"/>
</dbReference>
<evidence type="ECO:0000256" key="10">
    <source>
        <dbReference type="ARBA" id="ARBA00023134"/>
    </source>
</evidence>
<dbReference type="PROSITE" id="PS50294">
    <property type="entry name" value="WD_REPEATS_REGION"/>
    <property type="match status" value="1"/>
</dbReference>
<comment type="similarity">
    <text evidence="2">Belongs to the CDC6/cdc18 family.</text>
</comment>
<dbReference type="GO" id="GO:0005829">
    <property type="term" value="C:cytosol"/>
    <property type="evidence" value="ECO:0007669"/>
    <property type="project" value="UniProtKB-ARBA"/>
</dbReference>
<feature type="repeat" description="WD" evidence="15">
    <location>
        <begin position="1044"/>
        <end position="1076"/>
    </location>
</feature>
<evidence type="ECO:0000256" key="4">
    <source>
        <dbReference type="ARBA" id="ARBA00022475"/>
    </source>
</evidence>
<dbReference type="SMART" id="SM00320">
    <property type="entry name" value="WD40"/>
    <property type="match status" value="6"/>
</dbReference>
<dbReference type="InterPro" id="IPR049945">
    <property type="entry name" value="AAA_22"/>
</dbReference>
<evidence type="ECO:0000313" key="19">
    <source>
        <dbReference type="Proteomes" id="UP001367676"/>
    </source>
</evidence>
<dbReference type="GO" id="GO:0035861">
    <property type="term" value="C:site of double-strand break"/>
    <property type="evidence" value="ECO:0007669"/>
    <property type="project" value="TreeGrafter"/>
</dbReference>
<reference evidence="18 19" key="1">
    <citation type="submission" date="2024-03" db="EMBL/GenBank/DDBJ databases">
        <title>Adaptation during the transition from Ophiocordyceps entomopathogen to insect associate is accompanied by gene loss and intensified selection.</title>
        <authorList>
            <person name="Ward C.M."/>
            <person name="Onetto C.A."/>
            <person name="Borneman A.R."/>
        </authorList>
    </citation>
    <scope>NUCLEOTIDE SEQUENCE [LARGE SCALE GENOMIC DNA]</scope>
    <source>
        <strain evidence="18">AWRI1</strain>
        <tissue evidence="18">Single Adult Female</tissue>
    </source>
</reference>
<evidence type="ECO:0000256" key="12">
    <source>
        <dbReference type="ARBA" id="ARBA00023288"/>
    </source>
</evidence>
<keyword evidence="19" id="KW-1185">Reference proteome</keyword>